<protein>
    <recommendedName>
        <fullName evidence="4">Peptidase M16 N-terminal domain-containing protein</fullName>
    </recommendedName>
</protein>
<dbReference type="InterPro" id="IPR050361">
    <property type="entry name" value="MPP/UQCRC_Complex"/>
</dbReference>
<evidence type="ECO:0000256" key="3">
    <source>
        <dbReference type="ARBA" id="ARBA00023128"/>
    </source>
</evidence>
<dbReference type="GO" id="GO:0016020">
    <property type="term" value="C:membrane"/>
    <property type="evidence" value="ECO:0007669"/>
    <property type="project" value="UniProtKB-ARBA"/>
</dbReference>
<dbReference type="InterPro" id="IPR011765">
    <property type="entry name" value="Pept_M16_N"/>
</dbReference>
<keyword evidence="6" id="KW-1185">Reference proteome</keyword>
<dbReference type="GO" id="GO:0005739">
    <property type="term" value="C:mitochondrion"/>
    <property type="evidence" value="ECO:0007669"/>
    <property type="project" value="UniProtKB-SubCell"/>
</dbReference>
<dbReference type="AlphaFoldDB" id="A0A9P1IZG2"/>
<comment type="subcellular location">
    <subcellularLocation>
        <location evidence="1">Mitochondrion</location>
    </subcellularLocation>
</comment>
<keyword evidence="2" id="KW-0809">Transit peptide</keyword>
<proteinExistence type="predicted"/>
<gene>
    <name evidence="5" type="ORF">CAMP_LOCUS16526</name>
</gene>
<evidence type="ECO:0000313" key="5">
    <source>
        <dbReference type="EMBL" id="CAI5453889.1"/>
    </source>
</evidence>
<dbReference type="FunFam" id="3.30.830.10:FF:000021">
    <property type="entry name" value="Cytochrome b-c1 complex subunit 2"/>
    <property type="match status" value="1"/>
</dbReference>
<name>A0A9P1IZG2_9PELO</name>
<dbReference type="OrthoDB" id="6369905at2759"/>
<dbReference type="EMBL" id="CANHGI010000006">
    <property type="protein sequence ID" value="CAI5453889.1"/>
    <property type="molecule type" value="Genomic_DNA"/>
</dbReference>
<evidence type="ECO:0000313" key="6">
    <source>
        <dbReference type="Proteomes" id="UP001152747"/>
    </source>
</evidence>
<organism evidence="5 6">
    <name type="scientific">Caenorhabditis angaria</name>
    <dbReference type="NCBI Taxonomy" id="860376"/>
    <lineage>
        <taxon>Eukaryota</taxon>
        <taxon>Metazoa</taxon>
        <taxon>Ecdysozoa</taxon>
        <taxon>Nematoda</taxon>
        <taxon>Chromadorea</taxon>
        <taxon>Rhabditida</taxon>
        <taxon>Rhabditina</taxon>
        <taxon>Rhabditomorpha</taxon>
        <taxon>Rhabditoidea</taxon>
        <taxon>Rhabditidae</taxon>
        <taxon>Peloderinae</taxon>
        <taxon>Caenorhabditis</taxon>
    </lineage>
</organism>
<evidence type="ECO:0000256" key="1">
    <source>
        <dbReference type="ARBA" id="ARBA00004173"/>
    </source>
</evidence>
<dbReference type="SUPFAM" id="SSF63411">
    <property type="entry name" value="LuxS/MPP-like metallohydrolase"/>
    <property type="match status" value="2"/>
</dbReference>
<dbReference type="Gene3D" id="3.30.830.10">
    <property type="entry name" value="Metalloenzyme, LuxS/M16 peptidase-like"/>
    <property type="match status" value="2"/>
</dbReference>
<dbReference type="InterPro" id="IPR011249">
    <property type="entry name" value="Metalloenz_LuxS/M16"/>
</dbReference>
<dbReference type="PANTHER" id="PTHR11851">
    <property type="entry name" value="METALLOPROTEASE"/>
    <property type="match status" value="1"/>
</dbReference>
<dbReference type="Proteomes" id="UP001152747">
    <property type="component" value="Unassembled WGS sequence"/>
</dbReference>
<accession>A0A9P1IZG2</accession>
<dbReference type="GO" id="GO:0046872">
    <property type="term" value="F:metal ion binding"/>
    <property type="evidence" value="ECO:0007669"/>
    <property type="project" value="InterPro"/>
</dbReference>
<keyword evidence="3" id="KW-0496">Mitochondrion</keyword>
<reference evidence="5" key="1">
    <citation type="submission" date="2022-11" db="EMBL/GenBank/DDBJ databases">
        <authorList>
            <person name="Kikuchi T."/>
        </authorList>
    </citation>
    <scope>NUCLEOTIDE SEQUENCE</scope>
    <source>
        <strain evidence="5">PS1010</strain>
    </source>
</reference>
<dbReference type="PANTHER" id="PTHR11851:SF226">
    <property type="entry name" value="CYTOCHROME B-C1 COMPLEX SUBUNIT 2, MITOCHONDRIAL"/>
    <property type="match status" value="1"/>
</dbReference>
<evidence type="ECO:0000259" key="4">
    <source>
        <dbReference type="Pfam" id="PF00675"/>
    </source>
</evidence>
<dbReference type="Pfam" id="PF00675">
    <property type="entry name" value="Peptidase_M16"/>
    <property type="match status" value="1"/>
</dbReference>
<sequence length="409" mass="42640">MLSNRTSKLMKRFASAAASSARGARETTSVLGNGLSVSSIELNGATSSLVLAFRAGSRYQPAAQQGLVQIVRNSIGRDSQEFPGLQLVWNTAQNGGKIAAVSNRDILAIQLDVVRDNAGVGLSLLGQLGTNAFKPWDTEDVKHDVIPTENTYLTGQSIVFEQIHEAAFRNGPLAFSNYGVNSVSSKSISEFAAQRLTAGEAVLVGVNIDHELLVNAASQQFPLAENAATPVAASKYYGGDVRKFGSGNRTFVAIAGQGAALKSTKEVATQAVVAQILINAAAKTSNASSINVSYAESGLVGVQFDAPNGQINSTTTSTLAALKSANTSDIENVKQFVANNILITSQDARNVALDRASQILAGAEASSPAEIAAAVRNVNANDATQLLKQVTSKLSLAAYGNPALVPYLD</sequence>
<evidence type="ECO:0000256" key="2">
    <source>
        <dbReference type="ARBA" id="ARBA00022946"/>
    </source>
</evidence>
<feature type="domain" description="Peptidase M16 N-terminal" evidence="4">
    <location>
        <begin position="43"/>
        <end position="174"/>
    </location>
</feature>
<comment type="caution">
    <text evidence="5">The sequence shown here is derived from an EMBL/GenBank/DDBJ whole genome shotgun (WGS) entry which is preliminary data.</text>
</comment>